<evidence type="ECO:0000313" key="3">
    <source>
        <dbReference type="Proteomes" id="UP000523007"/>
    </source>
</evidence>
<dbReference type="InterPro" id="IPR025296">
    <property type="entry name" value="DUF4158"/>
</dbReference>
<reference evidence="2 3" key="1">
    <citation type="submission" date="2020-08" db="EMBL/GenBank/DDBJ databases">
        <title>Sequencing the genomes of 1000 actinobacteria strains.</title>
        <authorList>
            <person name="Klenk H.-P."/>
        </authorList>
    </citation>
    <scope>NUCLEOTIDE SEQUENCE [LARGE SCALE GENOMIC DNA]</scope>
    <source>
        <strain evidence="2 3">DSM 102030</strain>
    </source>
</reference>
<name>A0A7W7W110_9ACTN</name>
<organism evidence="2 3">
    <name type="scientific">Lipingzhangella halophila</name>
    <dbReference type="NCBI Taxonomy" id="1783352"/>
    <lineage>
        <taxon>Bacteria</taxon>
        <taxon>Bacillati</taxon>
        <taxon>Actinomycetota</taxon>
        <taxon>Actinomycetes</taxon>
        <taxon>Streptosporangiales</taxon>
        <taxon>Nocardiopsidaceae</taxon>
        <taxon>Lipingzhangella</taxon>
    </lineage>
</organism>
<evidence type="ECO:0000259" key="1">
    <source>
        <dbReference type="Pfam" id="PF13700"/>
    </source>
</evidence>
<dbReference type="RefSeq" id="WP_184575700.1">
    <property type="nucleotide sequence ID" value="NZ_JACHJT010000001.1"/>
</dbReference>
<dbReference type="Pfam" id="PF13700">
    <property type="entry name" value="DUF4158"/>
    <property type="match status" value="1"/>
</dbReference>
<evidence type="ECO:0000313" key="2">
    <source>
        <dbReference type="EMBL" id="MBB4930477.1"/>
    </source>
</evidence>
<dbReference type="Proteomes" id="UP000523007">
    <property type="component" value="Unassembled WGS sequence"/>
</dbReference>
<gene>
    <name evidence="2" type="ORF">F4561_001297</name>
</gene>
<sequence>MSRSPATPGFPGEVSVADLEQFFRLDSAALEAASAKRTPPTRMGWALQWGMVRMLGVFRFDAPTAAPAGLAACSCNNYCYD</sequence>
<feature type="domain" description="DUF4158" evidence="1">
    <location>
        <begin position="8"/>
        <end position="68"/>
    </location>
</feature>
<dbReference type="AlphaFoldDB" id="A0A7W7W110"/>
<proteinExistence type="predicted"/>
<keyword evidence="3" id="KW-1185">Reference proteome</keyword>
<dbReference type="EMBL" id="JACHJT010000001">
    <property type="protein sequence ID" value="MBB4930477.1"/>
    <property type="molecule type" value="Genomic_DNA"/>
</dbReference>
<comment type="caution">
    <text evidence="2">The sequence shown here is derived from an EMBL/GenBank/DDBJ whole genome shotgun (WGS) entry which is preliminary data.</text>
</comment>
<accession>A0A7W7W110</accession>
<protein>
    <recommendedName>
        <fullName evidence="1">DUF4158 domain-containing protein</fullName>
    </recommendedName>
</protein>